<proteinExistence type="predicted"/>
<reference evidence="1 2" key="1">
    <citation type="journal article" date="2019" name="Int. J. Syst. Evol. Microbiol.">
        <title>The Global Catalogue of Microorganisms (GCM) 10K type strain sequencing project: providing services to taxonomists for standard genome sequencing and annotation.</title>
        <authorList>
            <consortium name="The Broad Institute Genomics Platform"/>
            <consortium name="The Broad Institute Genome Sequencing Center for Infectious Disease"/>
            <person name="Wu L."/>
            <person name="Ma J."/>
        </authorList>
    </citation>
    <scope>NUCLEOTIDE SEQUENCE [LARGE SCALE GENOMIC DNA]</scope>
    <source>
        <strain evidence="1 2">JCM 30072</strain>
    </source>
</reference>
<comment type="caution">
    <text evidence="1">The sequence shown here is derived from an EMBL/GenBank/DDBJ whole genome shotgun (WGS) entry which is preliminary data.</text>
</comment>
<protein>
    <submittedName>
        <fullName evidence="1">WD40/YVTN/BNR-like repeat-containing protein</fullName>
    </submittedName>
</protein>
<dbReference type="SUPFAM" id="SSF69322">
    <property type="entry name" value="Tricorn protease domain 2"/>
    <property type="match status" value="1"/>
</dbReference>
<evidence type="ECO:0000313" key="2">
    <source>
        <dbReference type="Proteomes" id="UP001596445"/>
    </source>
</evidence>
<dbReference type="AlphaFoldDB" id="A0ABD5W233"/>
<organism evidence="1 2">
    <name type="scientific">Halovenus salina</name>
    <dbReference type="NCBI Taxonomy" id="1510225"/>
    <lineage>
        <taxon>Archaea</taxon>
        <taxon>Methanobacteriati</taxon>
        <taxon>Methanobacteriota</taxon>
        <taxon>Stenosarchaea group</taxon>
        <taxon>Halobacteria</taxon>
        <taxon>Halobacteriales</taxon>
        <taxon>Haloarculaceae</taxon>
        <taxon>Halovenus</taxon>
    </lineage>
</organism>
<dbReference type="GeneID" id="76630491"/>
<dbReference type="EMBL" id="JBHSZI010000001">
    <property type="protein sequence ID" value="MFC7058489.1"/>
    <property type="molecule type" value="Genomic_DNA"/>
</dbReference>
<gene>
    <name evidence="1" type="ORF">ACFQQG_10260</name>
</gene>
<keyword evidence="2" id="KW-1185">Reference proteome</keyword>
<sequence>MARHTTRRTFAKGIGGAIAAVTLPMAAAGSEEDWTVAETPVDATLHDVVEADDGLYAVGDTGVVLARTGEGWQTVVTGGPTGNGNDLYGADVTDDGERVWFVGASGAIGEYDLETGMLVDHSTPNDVSNNFNDIAVTGTAGEAAVYVAGDSGAVYYSFENGETGSWDNVTPGSGSNINAIDFHGPRSGHAIDGNQTVFVTDDGVTSNKLGIEDADYNFYGLDSNAPGDVWVSGGGGSVYHWNGSEWTRDSTGDASLRDVTVGGGGLTVGDGGAVFERSAGRWTATETPVGQNLSALARGSVDAAVGASGIVLER</sequence>
<dbReference type="Proteomes" id="UP001596445">
    <property type="component" value="Unassembled WGS sequence"/>
</dbReference>
<dbReference type="RefSeq" id="WP_267161196.1">
    <property type="nucleotide sequence ID" value="NZ_CP112972.1"/>
</dbReference>
<name>A0ABD5W233_9EURY</name>
<evidence type="ECO:0000313" key="1">
    <source>
        <dbReference type="EMBL" id="MFC7058489.1"/>
    </source>
</evidence>
<dbReference type="PROSITE" id="PS51318">
    <property type="entry name" value="TAT"/>
    <property type="match status" value="1"/>
</dbReference>
<dbReference type="InterPro" id="IPR006311">
    <property type="entry name" value="TAT_signal"/>
</dbReference>
<accession>A0ABD5W233</accession>